<evidence type="ECO:0000256" key="2">
    <source>
        <dbReference type="ARBA" id="ARBA00022763"/>
    </source>
</evidence>
<dbReference type="GO" id="GO:0097510">
    <property type="term" value="P:base-excision repair, AP site formation via deaminated base removal"/>
    <property type="evidence" value="ECO:0007669"/>
    <property type="project" value="TreeGrafter"/>
</dbReference>
<dbReference type="AlphaFoldDB" id="A0AAV4E0W3"/>
<dbReference type="Pfam" id="PF03167">
    <property type="entry name" value="UDG"/>
    <property type="match status" value="1"/>
</dbReference>
<dbReference type="GO" id="GO:0005634">
    <property type="term" value="C:nucleus"/>
    <property type="evidence" value="ECO:0007669"/>
    <property type="project" value="TreeGrafter"/>
</dbReference>
<dbReference type="InterPro" id="IPR018085">
    <property type="entry name" value="Ura-DNA_Glyclase_AS"/>
</dbReference>
<comment type="similarity">
    <text evidence="1 6">Belongs to the uracil-DNA glycosylase (UDG) superfamily. UNG family.</text>
</comment>
<dbReference type="EC" id="3.2.2.27" evidence="6"/>
<comment type="function">
    <text evidence="6">Excises uracil residues from the DNA which can arise as a result of misincorporation of dUMP residues by DNA polymerase or due to deamination of cytosine.</text>
</comment>
<dbReference type="InterPro" id="IPR036895">
    <property type="entry name" value="Uracil-DNA_glycosylase-like_sf"/>
</dbReference>
<dbReference type="PANTHER" id="PTHR11264">
    <property type="entry name" value="URACIL-DNA GLYCOSYLASE"/>
    <property type="match status" value="1"/>
</dbReference>
<evidence type="ECO:0000256" key="5">
    <source>
        <dbReference type="PROSITE-ProRule" id="PRU10072"/>
    </source>
</evidence>
<evidence type="ECO:0000313" key="10">
    <source>
        <dbReference type="Proteomes" id="UP000735302"/>
    </source>
</evidence>
<dbReference type="GO" id="GO:0004844">
    <property type="term" value="F:uracil DNA N-glycosylase activity"/>
    <property type="evidence" value="ECO:0007669"/>
    <property type="project" value="UniProtKB-UniRule"/>
</dbReference>
<keyword evidence="3 6" id="KW-0378">Hydrolase</keyword>
<dbReference type="CDD" id="cd10027">
    <property type="entry name" value="UDG-F1-like"/>
    <property type="match status" value="1"/>
</dbReference>
<dbReference type="SMART" id="SM00987">
    <property type="entry name" value="UreE_C"/>
    <property type="match status" value="1"/>
</dbReference>
<sequence>MPPKAKKRQAETKKHMGGKMPKLEANSNSSKGSTGLRQHLTQPEWLKILKEELDKGYFQSLEKAVDDEIASGKEVFPAKNLVFNALNRTAPKDVKIVLLGQDPYHGEGQAMGLSFSVPPGVKTPPSLRNMYTELSNDIPGFKDPGHGCLDKWADQGVLLLNATLTVRKSEPNSHSKLGWQTFTDQVIRSVSEHSPAYWLFPSSPVPQTTL</sequence>
<gene>
    <name evidence="9" type="ORF">PoB_007624100</name>
</gene>
<comment type="catalytic activity">
    <reaction evidence="6">
        <text>Hydrolyzes single-stranded DNA or mismatched double-stranded DNA and polynucleotides, releasing free uracil.</text>
        <dbReference type="EC" id="3.2.2.27"/>
    </reaction>
</comment>
<dbReference type="SUPFAM" id="SSF52141">
    <property type="entry name" value="Uracil-DNA glycosylase-like"/>
    <property type="match status" value="1"/>
</dbReference>
<comment type="caution">
    <text evidence="9">The sequence shown here is derived from an EMBL/GenBank/DDBJ whole genome shotgun (WGS) entry which is preliminary data.</text>
</comment>
<evidence type="ECO:0000256" key="6">
    <source>
        <dbReference type="RuleBase" id="RU003780"/>
    </source>
</evidence>
<dbReference type="InterPro" id="IPR005122">
    <property type="entry name" value="Uracil-DNA_glycosylase-like"/>
</dbReference>
<dbReference type="InterPro" id="IPR002043">
    <property type="entry name" value="UDG_fam1"/>
</dbReference>
<dbReference type="Gene3D" id="3.40.470.10">
    <property type="entry name" value="Uracil-DNA glycosylase-like domain"/>
    <property type="match status" value="1"/>
</dbReference>
<protein>
    <recommendedName>
        <fullName evidence="6">Uracil-DNA glycosylase</fullName>
        <ecNumber evidence="6">3.2.2.27</ecNumber>
    </recommendedName>
</protein>
<feature type="domain" description="Uracil-DNA glycosylase-like" evidence="8">
    <location>
        <begin position="87"/>
        <end position="209"/>
    </location>
</feature>
<keyword evidence="4 6" id="KW-0234">DNA repair</keyword>
<dbReference type="Proteomes" id="UP000735302">
    <property type="component" value="Unassembled WGS sequence"/>
</dbReference>
<feature type="region of interest" description="Disordered" evidence="7">
    <location>
        <begin position="1"/>
        <end position="38"/>
    </location>
</feature>
<organism evidence="9 10">
    <name type="scientific">Plakobranchus ocellatus</name>
    <dbReference type="NCBI Taxonomy" id="259542"/>
    <lineage>
        <taxon>Eukaryota</taxon>
        <taxon>Metazoa</taxon>
        <taxon>Spiralia</taxon>
        <taxon>Lophotrochozoa</taxon>
        <taxon>Mollusca</taxon>
        <taxon>Gastropoda</taxon>
        <taxon>Heterobranchia</taxon>
        <taxon>Euthyneura</taxon>
        <taxon>Panpulmonata</taxon>
        <taxon>Sacoglossa</taxon>
        <taxon>Placobranchoidea</taxon>
        <taxon>Plakobranchidae</taxon>
        <taxon>Plakobranchus</taxon>
    </lineage>
</organism>
<evidence type="ECO:0000256" key="7">
    <source>
        <dbReference type="SAM" id="MobiDB-lite"/>
    </source>
</evidence>
<dbReference type="NCBIfam" id="NF003592">
    <property type="entry name" value="PRK05254.1-5"/>
    <property type="match status" value="1"/>
</dbReference>
<keyword evidence="10" id="KW-1185">Reference proteome</keyword>
<accession>A0AAV4E0W3</accession>
<dbReference type="NCBIfam" id="TIGR00628">
    <property type="entry name" value="ung"/>
    <property type="match status" value="1"/>
</dbReference>
<name>A0AAV4E0W3_9GAST</name>
<proteinExistence type="inferred from homology"/>
<feature type="active site" description="Proton acceptor" evidence="5">
    <location>
        <position position="102"/>
    </location>
</feature>
<dbReference type="GO" id="GO:0005739">
    <property type="term" value="C:mitochondrion"/>
    <property type="evidence" value="ECO:0007669"/>
    <property type="project" value="TreeGrafter"/>
</dbReference>
<keyword evidence="2 6" id="KW-0227">DNA damage</keyword>
<reference evidence="9 10" key="1">
    <citation type="journal article" date="2021" name="Elife">
        <title>Chloroplast acquisition without the gene transfer in kleptoplastic sea slugs, Plakobranchus ocellatus.</title>
        <authorList>
            <person name="Maeda T."/>
            <person name="Takahashi S."/>
            <person name="Yoshida T."/>
            <person name="Shimamura S."/>
            <person name="Takaki Y."/>
            <person name="Nagai Y."/>
            <person name="Toyoda A."/>
            <person name="Suzuki Y."/>
            <person name="Arimoto A."/>
            <person name="Ishii H."/>
            <person name="Satoh N."/>
            <person name="Nishiyama T."/>
            <person name="Hasebe M."/>
            <person name="Maruyama T."/>
            <person name="Minagawa J."/>
            <person name="Obokata J."/>
            <person name="Shigenobu S."/>
        </authorList>
    </citation>
    <scope>NUCLEOTIDE SEQUENCE [LARGE SCALE GENOMIC DNA]</scope>
</reference>
<evidence type="ECO:0000313" key="9">
    <source>
        <dbReference type="EMBL" id="GFO49736.1"/>
    </source>
</evidence>
<dbReference type="PANTHER" id="PTHR11264:SF7">
    <property type="entry name" value="URACIL-DNA GLYCOSYLASE"/>
    <property type="match status" value="1"/>
</dbReference>
<evidence type="ECO:0000256" key="1">
    <source>
        <dbReference type="ARBA" id="ARBA00008184"/>
    </source>
</evidence>
<evidence type="ECO:0000256" key="4">
    <source>
        <dbReference type="ARBA" id="ARBA00023204"/>
    </source>
</evidence>
<dbReference type="PROSITE" id="PS00130">
    <property type="entry name" value="U_DNA_GLYCOSYLASE"/>
    <property type="match status" value="1"/>
</dbReference>
<dbReference type="EMBL" id="BLXT01008499">
    <property type="protein sequence ID" value="GFO49736.1"/>
    <property type="molecule type" value="Genomic_DNA"/>
</dbReference>
<evidence type="ECO:0000259" key="8">
    <source>
        <dbReference type="SMART" id="SM00986"/>
    </source>
</evidence>
<feature type="compositionally biased region" description="Polar residues" evidence="7">
    <location>
        <begin position="25"/>
        <end position="38"/>
    </location>
</feature>
<dbReference type="SMART" id="SM00986">
    <property type="entry name" value="UDG"/>
    <property type="match status" value="1"/>
</dbReference>
<evidence type="ECO:0000256" key="3">
    <source>
        <dbReference type="ARBA" id="ARBA00022801"/>
    </source>
</evidence>